<reference evidence="3 4" key="1">
    <citation type="journal article" date="2016" name="Genome Announc.">
        <title>Genome Sequence of Madurella mycetomatis mm55, Isolated from a Human Mycetoma Case in Sudan.</title>
        <authorList>
            <person name="Smit S."/>
            <person name="Derks M.F."/>
            <person name="Bervoets S."/>
            <person name="Fahal A."/>
            <person name="van Leeuwen W."/>
            <person name="van Belkum A."/>
            <person name="van de Sande W.W."/>
        </authorList>
    </citation>
    <scope>NUCLEOTIDE SEQUENCE [LARGE SCALE GENOMIC DNA]</scope>
    <source>
        <strain evidence="4">mm55</strain>
    </source>
</reference>
<evidence type="ECO:0000313" key="3">
    <source>
        <dbReference type="EMBL" id="KXX73128.1"/>
    </source>
</evidence>
<evidence type="ECO:0000313" key="4">
    <source>
        <dbReference type="Proteomes" id="UP000078237"/>
    </source>
</evidence>
<comment type="caution">
    <text evidence="3">The sequence shown here is derived from an EMBL/GenBank/DDBJ whole genome shotgun (WGS) entry which is preliminary data.</text>
</comment>
<dbReference type="PANTHER" id="PTHR43591:SF10">
    <property type="entry name" value="ABC TRANSMEMBRANE TYPE-1 DOMAIN-CONTAINING PROTEIN-RELATED"/>
    <property type="match status" value="1"/>
</dbReference>
<evidence type="ECO:0000256" key="2">
    <source>
        <dbReference type="SAM" id="MobiDB-lite"/>
    </source>
</evidence>
<dbReference type="SUPFAM" id="SSF53335">
    <property type="entry name" value="S-adenosyl-L-methionine-dependent methyltransferases"/>
    <property type="match status" value="1"/>
</dbReference>
<organism evidence="3 4">
    <name type="scientific">Madurella mycetomatis</name>
    <dbReference type="NCBI Taxonomy" id="100816"/>
    <lineage>
        <taxon>Eukaryota</taxon>
        <taxon>Fungi</taxon>
        <taxon>Dikarya</taxon>
        <taxon>Ascomycota</taxon>
        <taxon>Pezizomycotina</taxon>
        <taxon>Sordariomycetes</taxon>
        <taxon>Sordariomycetidae</taxon>
        <taxon>Sordariales</taxon>
        <taxon>Sordariales incertae sedis</taxon>
        <taxon>Madurella</taxon>
    </lineage>
</organism>
<gene>
    <name evidence="3" type="ORF">MMYC01_209870</name>
</gene>
<keyword evidence="4" id="KW-1185">Reference proteome</keyword>
<protein>
    <submittedName>
        <fullName evidence="3">Phosphoethanolamine N-methyltransferase 3</fullName>
    </submittedName>
</protein>
<dbReference type="EMBL" id="LCTW02000537">
    <property type="protein sequence ID" value="KXX73128.1"/>
    <property type="molecule type" value="Genomic_DNA"/>
</dbReference>
<dbReference type="CDD" id="cd02440">
    <property type="entry name" value="AdoMet_MTases"/>
    <property type="match status" value="1"/>
</dbReference>
<dbReference type="OrthoDB" id="2013972at2759"/>
<name>A0A175VNR7_9PEZI</name>
<sequence>MASSGETPALLPASDTLSATPTPGIAVDPSHENSDGETDSLLENDMYGARSASETQGHPNWSGARASSTTSLSESIMKYRKIHGRTFHNFNTETEYWGPNDELQNEHLDLNHQMLLVAMNNKLYFAPIGDSPQRVIDIGTGTGIWALDFADQFPSAEVIGTDLSPTQPSWVPPNCKFELDDAQLPWTYPDNYFDFIHLRLMMGSIQDWPALYKEAYRCLKPGGWIEHMDNDLHVVSDDGSVRPDSAWSQWAPLFVQAGERLGRTFATVGNNVGWMKEVGFQNIQERRLKLPLGGWPADPRLKEVGYYNLAATESGLEGFALYVLTQVHKWNLEQTQMYLAAVRKELRSRTNHAYYEA</sequence>
<proteinExistence type="inferred from homology"/>
<dbReference type="VEuPathDB" id="FungiDB:MMYC01_209870"/>
<dbReference type="GO" id="GO:0032259">
    <property type="term" value="P:methylation"/>
    <property type="evidence" value="ECO:0007669"/>
    <property type="project" value="UniProtKB-KW"/>
</dbReference>
<dbReference type="STRING" id="100816.A0A175VNR7"/>
<dbReference type="Gene3D" id="3.40.50.150">
    <property type="entry name" value="Vaccinia Virus protein VP39"/>
    <property type="match status" value="1"/>
</dbReference>
<dbReference type="PANTHER" id="PTHR43591">
    <property type="entry name" value="METHYLTRANSFERASE"/>
    <property type="match status" value="1"/>
</dbReference>
<dbReference type="Proteomes" id="UP000078237">
    <property type="component" value="Unassembled WGS sequence"/>
</dbReference>
<dbReference type="Pfam" id="PF13489">
    <property type="entry name" value="Methyltransf_23"/>
    <property type="match status" value="1"/>
</dbReference>
<comment type="similarity">
    <text evidence="1">Belongs to the methyltransferase superfamily. LaeA methyltransferase family.</text>
</comment>
<dbReference type="InterPro" id="IPR029063">
    <property type="entry name" value="SAM-dependent_MTases_sf"/>
</dbReference>
<accession>A0A175VNR7</accession>
<evidence type="ECO:0000256" key="1">
    <source>
        <dbReference type="ARBA" id="ARBA00038158"/>
    </source>
</evidence>
<feature type="region of interest" description="Disordered" evidence="2">
    <location>
        <begin position="1"/>
        <end position="41"/>
    </location>
</feature>
<dbReference type="AlphaFoldDB" id="A0A175VNR7"/>
<dbReference type="GO" id="GO:0008168">
    <property type="term" value="F:methyltransferase activity"/>
    <property type="evidence" value="ECO:0007669"/>
    <property type="project" value="UniProtKB-KW"/>
</dbReference>